<dbReference type="SMART" id="SM00450">
    <property type="entry name" value="RHOD"/>
    <property type="match status" value="1"/>
</dbReference>
<dbReference type="InterPro" id="IPR001763">
    <property type="entry name" value="Rhodanese-like_dom"/>
</dbReference>
<dbReference type="InterPro" id="IPR036873">
    <property type="entry name" value="Rhodanese-like_dom_sf"/>
</dbReference>
<dbReference type="AlphaFoldDB" id="A0A4R8MPG0"/>
<sequence length="207" mass="23392">MKSMEIIPRMSEVASMLGNESRLILLQLLSNGEKSVELLSEESGIPVANTSQHLQALKKTNVVTTRREGKRILYRWEQGPMKDLFFALEKFAVFSIAERQSPSSGSAPNIKNNISFSELQKKMKKGGALLIDVRSKEEYKKGHIQDAINVPYNDLLTHKFPKTKEVIVYCRGPLCLLSVNAMKLLQSREVNVFRFDGGFSGWESLEK</sequence>
<dbReference type="PROSITE" id="PS50206">
    <property type="entry name" value="RHODANESE_3"/>
    <property type="match status" value="1"/>
</dbReference>
<evidence type="ECO:0000313" key="3">
    <source>
        <dbReference type="EMBL" id="TDY68011.1"/>
    </source>
</evidence>
<dbReference type="EMBL" id="SORO01000003">
    <property type="protein sequence ID" value="TDY68011.1"/>
    <property type="molecule type" value="Genomic_DNA"/>
</dbReference>
<dbReference type="PRINTS" id="PR00778">
    <property type="entry name" value="HTHARSR"/>
</dbReference>
<accession>A0A4R8MPG0</accession>
<dbReference type="InterPro" id="IPR001845">
    <property type="entry name" value="HTH_ArsR_DNA-bd_dom"/>
</dbReference>
<dbReference type="CDD" id="cd00090">
    <property type="entry name" value="HTH_ARSR"/>
    <property type="match status" value="1"/>
</dbReference>
<organism evidence="3 4">
    <name type="scientific">Leptospira meyeri</name>
    <dbReference type="NCBI Taxonomy" id="29508"/>
    <lineage>
        <taxon>Bacteria</taxon>
        <taxon>Pseudomonadati</taxon>
        <taxon>Spirochaetota</taxon>
        <taxon>Spirochaetia</taxon>
        <taxon>Leptospirales</taxon>
        <taxon>Leptospiraceae</taxon>
        <taxon>Leptospira</taxon>
    </lineage>
</organism>
<dbReference type="SMART" id="SM00418">
    <property type="entry name" value="HTH_ARSR"/>
    <property type="match status" value="1"/>
</dbReference>
<evidence type="ECO:0000259" key="2">
    <source>
        <dbReference type="PROSITE" id="PS50987"/>
    </source>
</evidence>
<dbReference type="Pfam" id="PF00581">
    <property type="entry name" value="Rhodanese"/>
    <property type="match status" value="1"/>
</dbReference>
<dbReference type="InterPro" id="IPR036388">
    <property type="entry name" value="WH-like_DNA-bd_sf"/>
</dbReference>
<dbReference type="SUPFAM" id="SSF52821">
    <property type="entry name" value="Rhodanese/Cell cycle control phosphatase"/>
    <property type="match status" value="1"/>
</dbReference>
<dbReference type="PANTHER" id="PTHR43031:SF1">
    <property type="entry name" value="PYRIDINE NUCLEOTIDE-DISULPHIDE OXIDOREDUCTASE"/>
    <property type="match status" value="1"/>
</dbReference>
<dbReference type="PANTHER" id="PTHR43031">
    <property type="entry name" value="FAD-DEPENDENT OXIDOREDUCTASE"/>
    <property type="match status" value="1"/>
</dbReference>
<dbReference type="NCBIfam" id="NF033788">
    <property type="entry name" value="HTH_metalloreg"/>
    <property type="match status" value="1"/>
</dbReference>
<feature type="domain" description="HTH arsR-type" evidence="2">
    <location>
        <begin position="1"/>
        <end position="96"/>
    </location>
</feature>
<feature type="domain" description="Rhodanese" evidence="1">
    <location>
        <begin position="124"/>
        <end position="207"/>
    </location>
</feature>
<comment type="caution">
    <text evidence="3">The sequence shown here is derived from an EMBL/GenBank/DDBJ whole genome shotgun (WGS) entry which is preliminary data.</text>
</comment>
<dbReference type="Pfam" id="PF01022">
    <property type="entry name" value="HTH_5"/>
    <property type="match status" value="1"/>
</dbReference>
<dbReference type="PROSITE" id="PS50987">
    <property type="entry name" value="HTH_ARSR_2"/>
    <property type="match status" value="1"/>
</dbReference>
<dbReference type="SUPFAM" id="SSF46785">
    <property type="entry name" value="Winged helix' DNA-binding domain"/>
    <property type="match status" value="1"/>
</dbReference>
<dbReference type="InterPro" id="IPR036390">
    <property type="entry name" value="WH_DNA-bd_sf"/>
</dbReference>
<dbReference type="GO" id="GO:0016740">
    <property type="term" value="F:transferase activity"/>
    <property type="evidence" value="ECO:0007669"/>
    <property type="project" value="UniProtKB-KW"/>
</dbReference>
<dbReference type="GO" id="GO:0003700">
    <property type="term" value="F:DNA-binding transcription factor activity"/>
    <property type="evidence" value="ECO:0007669"/>
    <property type="project" value="InterPro"/>
</dbReference>
<dbReference type="Gene3D" id="3.40.250.10">
    <property type="entry name" value="Rhodanese-like domain"/>
    <property type="match status" value="1"/>
</dbReference>
<reference evidence="3 4" key="1">
    <citation type="submission" date="2019-03" db="EMBL/GenBank/DDBJ databases">
        <title>Genomic Encyclopedia of Archaeal and Bacterial Type Strains, Phase II (KMG-II): from individual species to whole genera.</title>
        <authorList>
            <person name="Goeker M."/>
        </authorList>
    </citation>
    <scope>NUCLEOTIDE SEQUENCE [LARGE SCALE GENOMIC DNA]</scope>
    <source>
        <strain evidence="3 4">DSM 21537</strain>
    </source>
</reference>
<proteinExistence type="predicted"/>
<evidence type="ECO:0000313" key="4">
    <source>
        <dbReference type="Proteomes" id="UP000294684"/>
    </source>
</evidence>
<dbReference type="InterPro" id="IPR011991">
    <property type="entry name" value="ArsR-like_HTH"/>
</dbReference>
<dbReference type="STRING" id="1193051.LEP1GSC017_0791"/>
<evidence type="ECO:0000259" key="1">
    <source>
        <dbReference type="PROSITE" id="PS50206"/>
    </source>
</evidence>
<name>A0A4R8MPG0_LEPME</name>
<keyword evidence="3" id="KW-0808">Transferase</keyword>
<gene>
    <name evidence="3" type="ORF">CLV96_3568</name>
</gene>
<dbReference type="InterPro" id="IPR050229">
    <property type="entry name" value="GlpE_sulfurtransferase"/>
</dbReference>
<keyword evidence="4" id="KW-1185">Reference proteome</keyword>
<dbReference type="Proteomes" id="UP000294684">
    <property type="component" value="Unassembled WGS sequence"/>
</dbReference>
<dbReference type="Gene3D" id="1.10.10.10">
    <property type="entry name" value="Winged helix-like DNA-binding domain superfamily/Winged helix DNA-binding domain"/>
    <property type="match status" value="1"/>
</dbReference>
<protein>
    <submittedName>
        <fullName evidence="3">Rhodanese-related sulfurtransferase</fullName>
    </submittedName>
</protein>
<dbReference type="CDD" id="cd00158">
    <property type="entry name" value="RHOD"/>
    <property type="match status" value="1"/>
</dbReference>